<sequence>MSTMKAWQFKTANGGIEKNLFLSDAGVDIPKITDNEVLVEVYAAALNPVDYKLPEMGLLAKVAVPSPCTPGRDFCGKVVKRGSKANSFEVGEMVFGAYTATSGHGSLAQYVSVTEETIASMPEGLQVDDAAGIGVAGLTAYQSIKPYVKDGDKVFINGGSGGTGVFCIQIAKLLGCHVTVTCSSANADLCKSIGADEIIDYKLVDIVNALQEKGQVFKLAVDNVGTPANLYKVSHNFLAPDGQFIQVGASSGIGTFAHVASNMFVPSFLGGGKRKYRLEITKFNTEELAEIGKWMKEGKIQAVTDSTFDFNDVPKAFEKLRTGRTKGKIVVHVKKN</sequence>
<dbReference type="InterPro" id="IPR013154">
    <property type="entry name" value="ADH-like_N"/>
</dbReference>
<dbReference type="PANTHER" id="PTHR11695">
    <property type="entry name" value="ALCOHOL DEHYDROGENASE RELATED"/>
    <property type="match status" value="1"/>
</dbReference>
<dbReference type="SMART" id="SM00829">
    <property type="entry name" value="PKS_ER"/>
    <property type="match status" value="1"/>
</dbReference>
<dbReference type="Gene3D" id="3.90.180.10">
    <property type="entry name" value="Medium-chain alcohol dehydrogenases, catalytic domain"/>
    <property type="match status" value="1"/>
</dbReference>
<dbReference type="STRING" id="97972.A0A2V1DWD5"/>
<feature type="domain" description="Enoyl reductase (ER)" evidence="1">
    <location>
        <begin position="15"/>
        <end position="331"/>
    </location>
</feature>
<dbReference type="InterPro" id="IPR020843">
    <property type="entry name" value="ER"/>
</dbReference>
<dbReference type="SUPFAM" id="SSF50129">
    <property type="entry name" value="GroES-like"/>
    <property type="match status" value="1"/>
</dbReference>
<evidence type="ECO:0000313" key="2">
    <source>
        <dbReference type="EMBL" id="PVI02242.1"/>
    </source>
</evidence>
<name>A0A2V1DWD5_9PLEO</name>
<dbReference type="GO" id="GO:0016491">
    <property type="term" value="F:oxidoreductase activity"/>
    <property type="evidence" value="ECO:0007669"/>
    <property type="project" value="InterPro"/>
</dbReference>
<dbReference type="InterPro" id="IPR011032">
    <property type="entry name" value="GroES-like_sf"/>
</dbReference>
<dbReference type="OrthoDB" id="201656at2759"/>
<organism evidence="2 3">
    <name type="scientific">Periconia macrospinosa</name>
    <dbReference type="NCBI Taxonomy" id="97972"/>
    <lineage>
        <taxon>Eukaryota</taxon>
        <taxon>Fungi</taxon>
        <taxon>Dikarya</taxon>
        <taxon>Ascomycota</taxon>
        <taxon>Pezizomycotina</taxon>
        <taxon>Dothideomycetes</taxon>
        <taxon>Pleosporomycetidae</taxon>
        <taxon>Pleosporales</taxon>
        <taxon>Massarineae</taxon>
        <taxon>Periconiaceae</taxon>
        <taxon>Periconia</taxon>
    </lineage>
</organism>
<dbReference type="EMBL" id="KZ805345">
    <property type="protein sequence ID" value="PVI02242.1"/>
    <property type="molecule type" value="Genomic_DNA"/>
</dbReference>
<dbReference type="Pfam" id="PF08240">
    <property type="entry name" value="ADH_N"/>
    <property type="match status" value="1"/>
</dbReference>
<accession>A0A2V1DWD5</accession>
<proteinExistence type="predicted"/>
<keyword evidence="3" id="KW-1185">Reference proteome</keyword>
<evidence type="ECO:0000259" key="1">
    <source>
        <dbReference type="SMART" id="SM00829"/>
    </source>
</evidence>
<gene>
    <name evidence="2" type="ORF">DM02DRAFT_613079</name>
</gene>
<dbReference type="GO" id="GO:0005739">
    <property type="term" value="C:mitochondrion"/>
    <property type="evidence" value="ECO:0007669"/>
    <property type="project" value="TreeGrafter"/>
</dbReference>
<dbReference type="Proteomes" id="UP000244855">
    <property type="component" value="Unassembled WGS sequence"/>
</dbReference>
<dbReference type="SUPFAM" id="SSF51735">
    <property type="entry name" value="NAD(P)-binding Rossmann-fold domains"/>
    <property type="match status" value="1"/>
</dbReference>
<dbReference type="PANTHER" id="PTHR11695:SF294">
    <property type="entry name" value="RETICULON-4-INTERACTING PROTEIN 1, MITOCHONDRIAL"/>
    <property type="match status" value="1"/>
</dbReference>
<dbReference type="InterPro" id="IPR036291">
    <property type="entry name" value="NAD(P)-bd_dom_sf"/>
</dbReference>
<dbReference type="AlphaFoldDB" id="A0A2V1DWD5"/>
<reference evidence="2 3" key="1">
    <citation type="journal article" date="2018" name="Sci. Rep.">
        <title>Comparative genomics provides insights into the lifestyle and reveals functional heterogeneity of dark septate endophytic fungi.</title>
        <authorList>
            <person name="Knapp D.G."/>
            <person name="Nemeth J.B."/>
            <person name="Barry K."/>
            <person name="Hainaut M."/>
            <person name="Henrissat B."/>
            <person name="Johnson J."/>
            <person name="Kuo A."/>
            <person name="Lim J.H.P."/>
            <person name="Lipzen A."/>
            <person name="Nolan M."/>
            <person name="Ohm R.A."/>
            <person name="Tamas L."/>
            <person name="Grigoriev I.V."/>
            <person name="Spatafora J.W."/>
            <person name="Nagy L.G."/>
            <person name="Kovacs G.M."/>
        </authorList>
    </citation>
    <scope>NUCLEOTIDE SEQUENCE [LARGE SCALE GENOMIC DNA]</scope>
    <source>
        <strain evidence="2 3">DSE2036</strain>
    </source>
</reference>
<dbReference type="Gene3D" id="3.40.50.720">
    <property type="entry name" value="NAD(P)-binding Rossmann-like Domain"/>
    <property type="match status" value="1"/>
</dbReference>
<dbReference type="InterPro" id="IPR050700">
    <property type="entry name" value="YIM1/Zinc_Alcohol_DH_Fams"/>
</dbReference>
<dbReference type="Pfam" id="PF13602">
    <property type="entry name" value="ADH_zinc_N_2"/>
    <property type="match status" value="1"/>
</dbReference>
<protein>
    <submittedName>
        <fullName evidence="2">GroES-like protein</fullName>
    </submittedName>
</protein>
<evidence type="ECO:0000313" key="3">
    <source>
        <dbReference type="Proteomes" id="UP000244855"/>
    </source>
</evidence>
<dbReference type="CDD" id="cd08267">
    <property type="entry name" value="MDR1"/>
    <property type="match status" value="1"/>
</dbReference>